<sequence>MMLENKLMSILATHHSLSRDLEIVKSLNLPHWCIAAGYVRNFVWDFLHNQNKSTPLNDVDVLYYDLLDESETTEKYYERILKDKVPQYNWSIKNQARMHIRNNDKRYESVEEAMMRWPETATAIGITLDQDNKLKIIAPYGLNDLFELKIRKSPLFKEHEYFRTRVSNKNWLKTWPKLELLGGSIASCLPDV</sequence>
<dbReference type="PANTHER" id="PTHR39166">
    <property type="entry name" value="BLL1166 PROTEIN"/>
    <property type="match status" value="1"/>
</dbReference>
<dbReference type="EMBL" id="CP119317">
    <property type="protein sequence ID" value="WEK56028.1"/>
    <property type="molecule type" value="Genomic_DNA"/>
</dbReference>
<reference evidence="1" key="1">
    <citation type="submission" date="2023-03" db="EMBL/GenBank/DDBJ databases">
        <title>Andean soil-derived lignocellulolytic bacterial consortium as a source of novel taxa and putative plastic-active enzymes.</title>
        <authorList>
            <person name="Diaz-Garcia L."/>
            <person name="Chuvochina M."/>
            <person name="Feuerriegel G."/>
            <person name="Bunk B."/>
            <person name="Sproer C."/>
            <person name="Streit W.R."/>
            <person name="Rodriguez L.M."/>
            <person name="Overmann J."/>
            <person name="Jimenez D.J."/>
        </authorList>
    </citation>
    <scope>NUCLEOTIDE SEQUENCE</scope>
    <source>
        <strain evidence="1">MAG 2441</strain>
    </source>
</reference>
<evidence type="ECO:0000313" key="1">
    <source>
        <dbReference type="EMBL" id="WEK56028.1"/>
    </source>
</evidence>
<accession>A0AA95F362</accession>
<dbReference type="InterPro" id="IPR009267">
    <property type="entry name" value="NTP_transf_6"/>
</dbReference>
<gene>
    <name evidence="1" type="ORF">P0Y55_08260</name>
</gene>
<protein>
    <submittedName>
        <fullName evidence="1">Nucleotidyltransferase family protein</fullName>
    </submittedName>
</protein>
<keyword evidence="2" id="KW-1185">Reference proteome</keyword>
<dbReference type="AlphaFoldDB" id="A0AA95F362"/>
<dbReference type="PANTHER" id="PTHR39166:SF1">
    <property type="entry name" value="BLL1166 PROTEIN"/>
    <property type="match status" value="1"/>
</dbReference>
<name>A0AA95F362_9BACL</name>
<dbReference type="Pfam" id="PF06042">
    <property type="entry name" value="NTP_transf_6"/>
    <property type="match status" value="1"/>
</dbReference>
<evidence type="ECO:0000313" key="2">
    <source>
        <dbReference type="Proteomes" id="UP001178662"/>
    </source>
</evidence>
<organism evidence="1 2">
    <name type="scientific">Candidatus Cohnella colombiensis</name>
    <dbReference type="NCBI Taxonomy" id="3121368"/>
    <lineage>
        <taxon>Bacteria</taxon>
        <taxon>Bacillati</taxon>
        <taxon>Bacillota</taxon>
        <taxon>Bacilli</taxon>
        <taxon>Bacillales</taxon>
        <taxon>Paenibacillaceae</taxon>
        <taxon>Cohnella</taxon>
    </lineage>
</organism>
<dbReference type="Proteomes" id="UP001178662">
    <property type="component" value="Chromosome"/>
</dbReference>
<proteinExistence type="predicted"/>